<keyword evidence="9" id="KW-1185">Reference proteome</keyword>
<dbReference type="GO" id="GO:0020037">
    <property type="term" value="F:heme binding"/>
    <property type="evidence" value="ECO:0007669"/>
    <property type="project" value="InterPro"/>
</dbReference>
<comment type="caution">
    <text evidence="8">The sequence shown here is derived from an EMBL/GenBank/DDBJ whole genome shotgun (WGS) entry which is preliminary data.</text>
</comment>
<feature type="binding site" description="axial binding residue" evidence="6">
    <location>
        <position position="425"/>
    </location>
    <ligand>
        <name>heme</name>
        <dbReference type="ChEBI" id="CHEBI:30413"/>
    </ligand>
    <ligandPart>
        <name>Fe</name>
        <dbReference type="ChEBI" id="CHEBI:18248"/>
    </ligandPart>
</feature>
<dbReference type="Pfam" id="PF00067">
    <property type="entry name" value="p450"/>
    <property type="match status" value="1"/>
</dbReference>
<reference evidence="8 9" key="1">
    <citation type="journal article" date="2019" name="Nat. Plants">
        <title>Stout camphor tree genome fills gaps in understanding of flowering plant genome evolution.</title>
        <authorList>
            <person name="Chaw S.M."/>
            <person name="Liu Y.C."/>
            <person name="Wu Y.W."/>
            <person name="Wang H.Y."/>
            <person name="Lin C.I."/>
            <person name="Wu C.S."/>
            <person name="Ke H.M."/>
            <person name="Chang L.Y."/>
            <person name="Hsu C.Y."/>
            <person name="Yang H.T."/>
            <person name="Sudianto E."/>
            <person name="Hsu M.H."/>
            <person name="Wu K.P."/>
            <person name="Wang L.N."/>
            <person name="Leebens-Mack J.H."/>
            <person name="Tsai I.J."/>
        </authorList>
    </citation>
    <scope>NUCLEOTIDE SEQUENCE [LARGE SCALE GENOMIC DNA]</scope>
    <source>
        <strain evidence="9">cv. Chaw 1501</strain>
        <tissue evidence="8">Young leaves</tissue>
    </source>
</reference>
<dbReference type="GO" id="GO:0016125">
    <property type="term" value="P:sterol metabolic process"/>
    <property type="evidence" value="ECO:0007669"/>
    <property type="project" value="TreeGrafter"/>
</dbReference>
<evidence type="ECO:0000313" key="9">
    <source>
        <dbReference type="Proteomes" id="UP000283530"/>
    </source>
</evidence>
<evidence type="ECO:0000256" key="5">
    <source>
        <dbReference type="ARBA" id="ARBA00023004"/>
    </source>
</evidence>
<dbReference type="PRINTS" id="PR00385">
    <property type="entry name" value="P450"/>
</dbReference>
<dbReference type="InterPro" id="IPR002401">
    <property type="entry name" value="Cyt_P450_E_grp-I"/>
</dbReference>
<keyword evidence="7" id="KW-0503">Monooxygenase</keyword>
<dbReference type="Gene3D" id="1.10.630.10">
    <property type="entry name" value="Cytochrome P450"/>
    <property type="match status" value="1"/>
</dbReference>
<comment type="similarity">
    <text evidence="2 7">Belongs to the cytochrome P450 family.</text>
</comment>
<keyword evidence="5 6" id="KW-0408">Iron</keyword>
<evidence type="ECO:0000313" key="8">
    <source>
        <dbReference type="EMBL" id="RWR93409.1"/>
    </source>
</evidence>
<dbReference type="GO" id="GO:0016705">
    <property type="term" value="F:oxidoreductase activity, acting on paired donors, with incorporation or reduction of molecular oxygen"/>
    <property type="evidence" value="ECO:0007669"/>
    <property type="project" value="InterPro"/>
</dbReference>
<dbReference type="PANTHER" id="PTHR24286">
    <property type="entry name" value="CYTOCHROME P450 26"/>
    <property type="match status" value="1"/>
</dbReference>
<evidence type="ECO:0000256" key="1">
    <source>
        <dbReference type="ARBA" id="ARBA00001971"/>
    </source>
</evidence>
<protein>
    <submittedName>
        <fullName evidence="8">Cytochrome P450 716B1-like protein</fullName>
    </submittedName>
</protein>
<dbReference type="PRINTS" id="PR00463">
    <property type="entry name" value="EP450I"/>
</dbReference>
<dbReference type="OrthoDB" id="3945418at2759"/>
<comment type="cofactor">
    <cofactor evidence="1 6">
        <name>heme</name>
        <dbReference type="ChEBI" id="CHEBI:30413"/>
    </cofactor>
</comment>
<keyword evidence="6 7" id="KW-0349">Heme</keyword>
<evidence type="ECO:0000256" key="7">
    <source>
        <dbReference type="RuleBase" id="RU000461"/>
    </source>
</evidence>
<dbReference type="STRING" id="337451.A0A443PRL8"/>
<dbReference type="Proteomes" id="UP000283530">
    <property type="component" value="Unassembled WGS sequence"/>
</dbReference>
<proteinExistence type="inferred from homology"/>
<dbReference type="SUPFAM" id="SSF48264">
    <property type="entry name" value="Cytochrome P450"/>
    <property type="match status" value="1"/>
</dbReference>
<dbReference type="InterPro" id="IPR017972">
    <property type="entry name" value="Cyt_P450_CS"/>
</dbReference>
<dbReference type="PROSITE" id="PS00086">
    <property type="entry name" value="CYTOCHROME_P450"/>
    <property type="match status" value="1"/>
</dbReference>
<keyword evidence="4 7" id="KW-0560">Oxidoreductase</keyword>
<dbReference type="PANTHER" id="PTHR24286:SF217">
    <property type="entry name" value="OS07G0520300 PROTEIN"/>
    <property type="match status" value="1"/>
</dbReference>
<dbReference type="InterPro" id="IPR001128">
    <property type="entry name" value="Cyt_P450"/>
</dbReference>
<organism evidence="8 9">
    <name type="scientific">Cinnamomum micranthum f. kanehirae</name>
    <dbReference type="NCBI Taxonomy" id="337451"/>
    <lineage>
        <taxon>Eukaryota</taxon>
        <taxon>Viridiplantae</taxon>
        <taxon>Streptophyta</taxon>
        <taxon>Embryophyta</taxon>
        <taxon>Tracheophyta</taxon>
        <taxon>Spermatophyta</taxon>
        <taxon>Magnoliopsida</taxon>
        <taxon>Magnoliidae</taxon>
        <taxon>Laurales</taxon>
        <taxon>Lauraceae</taxon>
        <taxon>Cinnamomum</taxon>
    </lineage>
</organism>
<dbReference type="InterPro" id="IPR036396">
    <property type="entry name" value="Cyt_P450_sf"/>
</dbReference>
<dbReference type="GO" id="GO:0005506">
    <property type="term" value="F:iron ion binding"/>
    <property type="evidence" value="ECO:0007669"/>
    <property type="project" value="InterPro"/>
</dbReference>
<gene>
    <name evidence="8" type="ORF">CKAN_02265800</name>
</gene>
<dbReference type="FunFam" id="1.10.630.10:FF:000022">
    <property type="entry name" value="Taxadiene 5-alpha hydroxylase"/>
    <property type="match status" value="1"/>
</dbReference>
<evidence type="ECO:0000256" key="4">
    <source>
        <dbReference type="ARBA" id="ARBA00023002"/>
    </source>
</evidence>
<dbReference type="AlphaFoldDB" id="A0A443PRL8"/>
<name>A0A443PRL8_9MAGN</name>
<dbReference type="EMBL" id="QPKB01000010">
    <property type="protein sequence ID" value="RWR93409.1"/>
    <property type="molecule type" value="Genomic_DNA"/>
</dbReference>
<sequence length="476" mass="54074">MDTAIFFAVLLPILSILFLLTRGRRKSTKKQPPGSLGIPIIGQSIQFLRAMRSNTAEKWLEDRIRRYGPISKLNLFGTPTVFVNGPAANKFLLTSDSHTLSNQQPQSIQRILGYDNLLELSGDDHRRVRGAIVSFLKPEVLKKYVGKMDSEVKHHIETHWRNKQNVAVLPLMKNLTFDIICSLLFGMDRGPRRTKMIDGFQCMIEGMWSIPINLPFTRFHRSLRASTRVHSMVRELIQEKRLALKKGQVSPHQDLITCIISNGGNKGNEGVINQGEIEDNAIIVMIAGHDTSSVLITFFMRLLANDPIVYAKVVHEQEEIAKSKAPEDPLTWEDVAKMKYTWKAAMETLRMIPPVFGAFRRVLKDIEYGGYLIPKGWQLFWSMSSTHMDEHIFADPKKFDPARFDSQASIPPYSFVPFGGGIRICPGNEFARLETLIAIHYLVTQFGWKLCCKDDTFIRDPMPVPSQGLPIQLEPK</sequence>
<evidence type="ECO:0000256" key="3">
    <source>
        <dbReference type="ARBA" id="ARBA00022723"/>
    </source>
</evidence>
<accession>A0A443PRL8</accession>
<evidence type="ECO:0000256" key="6">
    <source>
        <dbReference type="PIRSR" id="PIRSR602401-1"/>
    </source>
</evidence>
<dbReference type="GO" id="GO:0004497">
    <property type="term" value="F:monooxygenase activity"/>
    <property type="evidence" value="ECO:0007669"/>
    <property type="project" value="UniProtKB-KW"/>
</dbReference>
<dbReference type="CDD" id="cd11043">
    <property type="entry name" value="CYP90-like"/>
    <property type="match status" value="1"/>
</dbReference>
<evidence type="ECO:0000256" key="2">
    <source>
        <dbReference type="ARBA" id="ARBA00010617"/>
    </source>
</evidence>
<keyword evidence="3 6" id="KW-0479">Metal-binding</keyword>